<gene>
    <name evidence="7" type="ORF">Q3404_25335</name>
</gene>
<dbReference type="PROSITE" id="PS01124">
    <property type="entry name" value="HTH_ARAC_FAMILY_2"/>
    <property type="match status" value="1"/>
</dbReference>
<evidence type="ECO:0000256" key="4">
    <source>
        <dbReference type="ARBA" id="ARBA00023163"/>
    </source>
</evidence>
<sequence>MGGIKLSQITVLNNAMNHFFPEQGVMPVTAVSADFINGHVIPAHSHDLAQLLYAIEGVLVIETSAGRWVVPPSRGVWLKAGISHTVRMRGAARMRSIFVLPDAIPGLPDEDCVIEVSPLLRELILAATRVEGDYLPDSRDARLMRFILDELCTLPVLPFNLPWPQDSRILRVCQMLSAEPSDARTADDWADLLSMTVKTFHRQFHKQTGVTFGRWRQQARLLLSLESLAQGQPVLQVALQHGYESQSAFAAAFKRQFGMPPSAFYS</sequence>
<evidence type="ECO:0000313" key="7">
    <source>
        <dbReference type="EMBL" id="MDO6409898.1"/>
    </source>
</evidence>
<dbReference type="InterPro" id="IPR011051">
    <property type="entry name" value="RmlC_Cupin_sf"/>
</dbReference>
<accession>A0ABT8Y2F0</accession>
<evidence type="ECO:0000256" key="5">
    <source>
        <dbReference type="ARBA" id="ARBA00044978"/>
    </source>
</evidence>
<dbReference type="SUPFAM" id="SSF51182">
    <property type="entry name" value="RmlC-like cupins"/>
    <property type="match status" value="1"/>
</dbReference>
<dbReference type="PRINTS" id="PR00032">
    <property type="entry name" value="HTHARAC"/>
</dbReference>
<dbReference type="Proteomes" id="UP001171299">
    <property type="component" value="Unassembled WGS sequence"/>
</dbReference>
<dbReference type="Pfam" id="PF02311">
    <property type="entry name" value="AraC_binding"/>
    <property type="match status" value="1"/>
</dbReference>
<dbReference type="RefSeq" id="WP_303465367.1">
    <property type="nucleotide sequence ID" value="NZ_JAUOOM010000040.1"/>
</dbReference>
<dbReference type="EMBL" id="JAUOOM010000040">
    <property type="protein sequence ID" value="MDO6409898.1"/>
    <property type="molecule type" value="Genomic_DNA"/>
</dbReference>
<dbReference type="PANTHER" id="PTHR11019">
    <property type="entry name" value="HTH-TYPE TRANSCRIPTIONAL REGULATOR NIMR"/>
    <property type="match status" value="1"/>
</dbReference>
<evidence type="ECO:0000256" key="2">
    <source>
        <dbReference type="ARBA" id="ARBA00023125"/>
    </source>
</evidence>
<evidence type="ECO:0000313" key="8">
    <source>
        <dbReference type="Proteomes" id="UP001171299"/>
    </source>
</evidence>
<dbReference type="CDD" id="cd06124">
    <property type="entry name" value="cupin_NimR-like_N"/>
    <property type="match status" value="1"/>
</dbReference>
<evidence type="ECO:0000259" key="6">
    <source>
        <dbReference type="PROSITE" id="PS01124"/>
    </source>
</evidence>
<proteinExistence type="predicted"/>
<name>A0ABT8Y2F0_9GAMM</name>
<keyword evidence="1" id="KW-0805">Transcription regulation</keyword>
<dbReference type="InterPro" id="IPR018060">
    <property type="entry name" value="HTH_AraC"/>
</dbReference>
<dbReference type="PANTHER" id="PTHR11019:SF159">
    <property type="entry name" value="TRANSCRIPTIONAL REGULATOR-RELATED"/>
    <property type="match status" value="1"/>
</dbReference>
<dbReference type="Gene3D" id="1.10.10.60">
    <property type="entry name" value="Homeodomain-like"/>
    <property type="match status" value="2"/>
</dbReference>
<dbReference type="InterPro" id="IPR009057">
    <property type="entry name" value="Homeodomain-like_sf"/>
</dbReference>
<dbReference type="SMART" id="SM00342">
    <property type="entry name" value="HTH_ARAC"/>
    <property type="match status" value="1"/>
</dbReference>
<dbReference type="SUPFAM" id="SSF46689">
    <property type="entry name" value="Homeodomain-like"/>
    <property type="match status" value="1"/>
</dbReference>
<dbReference type="InterPro" id="IPR003313">
    <property type="entry name" value="AraC-bd"/>
</dbReference>
<protein>
    <recommendedName>
        <fullName evidence="5">Arabinose operon regulatory protein</fullName>
    </recommendedName>
</protein>
<organism evidence="7 8">
    <name type="scientific">Pantoea phytobeneficialis</name>
    <dbReference type="NCBI Taxonomy" id="2052056"/>
    <lineage>
        <taxon>Bacteria</taxon>
        <taxon>Pseudomonadati</taxon>
        <taxon>Pseudomonadota</taxon>
        <taxon>Gammaproteobacteria</taxon>
        <taxon>Enterobacterales</taxon>
        <taxon>Erwiniaceae</taxon>
        <taxon>Pantoea</taxon>
    </lineage>
</organism>
<dbReference type="InterPro" id="IPR018062">
    <property type="entry name" value="HTH_AraC-typ_CS"/>
</dbReference>
<dbReference type="PROSITE" id="PS00041">
    <property type="entry name" value="HTH_ARAC_FAMILY_1"/>
    <property type="match status" value="1"/>
</dbReference>
<dbReference type="Pfam" id="PF12833">
    <property type="entry name" value="HTH_18"/>
    <property type="match status" value="1"/>
</dbReference>
<dbReference type="Gene3D" id="2.60.120.10">
    <property type="entry name" value="Jelly Rolls"/>
    <property type="match status" value="1"/>
</dbReference>
<evidence type="ECO:0000256" key="3">
    <source>
        <dbReference type="ARBA" id="ARBA00023159"/>
    </source>
</evidence>
<feature type="domain" description="HTH araC/xylS-type" evidence="6">
    <location>
        <begin position="170"/>
        <end position="266"/>
    </location>
</feature>
<keyword evidence="2" id="KW-0238">DNA-binding</keyword>
<keyword evidence="4" id="KW-0804">Transcription</keyword>
<dbReference type="InterPro" id="IPR014710">
    <property type="entry name" value="RmlC-like_jellyroll"/>
</dbReference>
<reference evidence="7" key="1">
    <citation type="submission" date="2023-07" db="EMBL/GenBank/DDBJ databases">
        <title>The extreme plant-growth-promoting properties of Pantoea phytobeneficialis PF55 revealed by functional and genomic analysis.</title>
        <authorList>
            <person name="Nascimento F.X."/>
            <person name="Marcio R.J."/>
        </authorList>
    </citation>
    <scope>NUCLEOTIDE SEQUENCE</scope>
    <source>
        <strain evidence="7">PF55</strain>
    </source>
</reference>
<comment type="caution">
    <text evidence="7">The sequence shown here is derived from an EMBL/GenBank/DDBJ whole genome shotgun (WGS) entry which is preliminary data.</text>
</comment>
<dbReference type="InterPro" id="IPR020449">
    <property type="entry name" value="Tscrpt_reg_AraC-type_HTH"/>
</dbReference>
<evidence type="ECO:0000256" key="1">
    <source>
        <dbReference type="ARBA" id="ARBA00023015"/>
    </source>
</evidence>
<keyword evidence="3" id="KW-0010">Activator</keyword>
<keyword evidence="8" id="KW-1185">Reference proteome</keyword>